<dbReference type="SUPFAM" id="SSF52172">
    <property type="entry name" value="CheY-like"/>
    <property type="match status" value="1"/>
</dbReference>
<evidence type="ECO:0000313" key="2">
    <source>
        <dbReference type="Proteomes" id="UP001595752"/>
    </source>
</evidence>
<dbReference type="InterPro" id="IPR011006">
    <property type="entry name" value="CheY-like_superfamily"/>
</dbReference>
<dbReference type="EMBL" id="JBHRZT010000072">
    <property type="protein sequence ID" value="MFC3886272.1"/>
    <property type="molecule type" value="Genomic_DNA"/>
</dbReference>
<dbReference type="Proteomes" id="UP001595752">
    <property type="component" value="Unassembled WGS sequence"/>
</dbReference>
<keyword evidence="2" id="KW-1185">Reference proteome</keyword>
<evidence type="ECO:0008006" key="3">
    <source>
        <dbReference type="Google" id="ProtNLM"/>
    </source>
</evidence>
<organism evidence="1 2">
    <name type="scientific">Bacillus songklensis</name>
    <dbReference type="NCBI Taxonomy" id="1069116"/>
    <lineage>
        <taxon>Bacteria</taxon>
        <taxon>Bacillati</taxon>
        <taxon>Bacillota</taxon>
        <taxon>Bacilli</taxon>
        <taxon>Bacillales</taxon>
        <taxon>Bacillaceae</taxon>
        <taxon>Bacillus</taxon>
    </lineage>
</organism>
<name>A0ABV8BAV7_9BACI</name>
<proteinExistence type="predicted"/>
<dbReference type="Gene3D" id="3.40.50.2300">
    <property type="match status" value="1"/>
</dbReference>
<reference evidence="2" key="1">
    <citation type="journal article" date="2019" name="Int. J. Syst. Evol. Microbiol.">
        <title>The Global Catalogue of Microorganisms (GCM) 10K type strain sequencing project: providing services to taxonomists for standard genome sequencing and annotation.</title>
        <authorList>
            <consortium name="The Broad Institute Genomics Platform"/>
            <consortium name="The Broad Institute Genome Sequencing Center for Infectious Disease"/>
            <person name="Wu L."/>
            <person name="Ma J."/>
        </authorList>
    </citation>
    <scope>NUCLEOTIDE SEQUENCE [LARGE SCALE GENOMIC DNA]</scope>
    <source>
        <strain evidence="2">CCUG 61889</strain>
    </source>
</reference>
<gene>
    <name evidence="1" type="ORF">ACFOU2_23390</name>
</gene>
<protein>
    <recommendedName>
        <fullName evidence="3">Response regulatory domain-containing protein</fullName>
    </recommendedName>
</protein>
<evidence type="ECO:0000313" key="1">
    <source>
        <dbReference type="EMBL" id="MFC3886272.1"/>
    </source>
</evidence>
<sequence>MNKKLKRGRNMKSVTIMTVDDEKEMRDLIRIFLQKEGYTVLEAVLRRTKQTAYSNNRIVIDPLVFNMDSHKTILDGHFPSTNLLYLTELYKSGLISRHV</sequence>
<accession>A0ABV8BAV7</accession>
<comment type="caution">
    <text evidence="1">The sequence shown here is derived from an EMBL/GenBank/DDBJ whole genome shotgun (WGS) entry which is preliminary data.</text>
</comment>